<dbReference type="Proteomes" id="UP000297966">
    <property type="component" value="Unassembled WGS sequence"/>
</dbReference>
<dbReference type="Gene3D" id="3.40.50.720">
    <property type="entry name" value="NAD(P)-binding Rossmann-like Domain"/>
    <property type="match status" value="1"/>
</dbReference>
<keyword evidence="2" id="KW-0548">Nucleotidyltransferase</keyword>
<keyword evidence="3" id="KW-1185">Reference proteome</keyword>
<dbReference type="PANTHER" id="PTHR10953:SF247">
    <property type="entry name" value="SLL6053 PROTEIN"/>
    <property type="match status" value="1"/>
</dbReference>
<dbReference type="SUPFAM" id="SSF69572">
    <property type="entry name" value="Activating enzymes of the ubiquitin-like proteins"/>
    <property type="match status" value="1"/>
</dbReference>
<dbReference type="AlphaFoldDB" id="A0A4Y9L6M5"/>
<protein>
    <submittedName>
        <fullName evidence="2">ThiF family adenylyltransferase</fullName>
    </submittedName>
</protein>
<reference evidence="2 3" key="1">
    <citation type="submission" date="2019-03" db="EMBL/GenBank/DDBJ databases">
        <title>Bradyrhizobium diversity isolated from nodules of Chamaecrista fasciculata.</title>
        <authorList>
            <person name="Klepa M.S."/>
            <person name="Urquiaga M.O."/>
            <person name="Hungria M."/>
            <person name="Delamuta J.R."/>
        </authorList>
    </citation>
    <scope>NUCLEOTIDE SEQUENCE [LARGE SCALE GENOMIC DNA]</scope>
    <source>
        <strain evidence="2 3">CNPSo 3448</strain>
    </source>
</reference>
<dbReference type="PANTHER" id="PTHR10953">
    <property type="entry name" value="UBIQUITIN-ACTIVATING ENZYME E1"/>
    <property type="match status" value="1"/>
</dbReference>
<comment type="caution">
    <text evidence="2">The sequence shown here is derived from an EMBL/GenBank/DDBJ whole genome shotgun (WGS) entry which is preliminary data.</text>
</comment>
<proteinExistence type="predicted"/>
<gene>
    <name evidence="2" type="ORF">E4K65_41910</name>
</gene>
<sequence length="469" mass="51011">MESQPRHPLKLDEHHRRSPEATAMSGLRFSWAAYRKASADLLASAPLESCGVAYSIHDPHTDSWLVDNVETVADSAYEHRDEVSATLRPAFIVEVANRARALGRSVVLVHTHPFEQRHPRFSTVDDRGEIALADYLRRRAPKSEHLALVLSQAGCRARRIGTVQEVPVWQVGERLVLMSSEKSTEGGHARYDRQVRAFGADGQRAISSLKVGVVGVGGTGSVLLQQLIRLGVRDFVLIDPDVVETTNLNRLAGAGPTDVGATKIAVAEREILACSPGSWVRGLRADVVDANIATELVGLDFVFLCTDSHASRAVVCQIAYQYLVPTIDMGTSITVREGAVTHVTGRVQMLAPELPCLTCTGALDGNQIRREMMSPERRASDPYLLGDYEPQPAVMSINTTMASLAATMFMATVTSMPSQARFQLYDGIRGAVRPTQARRVEDCIVCSPRGALAKGSSWPLPVRPSENNG</sequence>
<dbReference type="Pfam" id="PF00899">
    <property type="entry name" value="ThiF"/>
    <property type="match status" value="1"/>
</dbReference>
<dbReference type="InterPro" id="IPR000594">
    <property type="entry name" value="ThiF_NAD_FAD-bd"/>
</dbReference>
<dbReference type="GO" id="GO:0005737">
    <property type="term" value="C:cytoplasm"/>
    <property type="evidence" value="ECO:0007669"/>
    <property type="project" value="TreeGrafter"/>
</dbReference>
<evidence type="ECO:0000259" key="1">
    <source>
        <dbReference type="Pfam" id="PF00899"/>
    </source>
</evidence>
<dbReference type="OrthoDB" id="2746358at2"/>
<evidence type="ECO:0000313" key="3">
    <source>
        <dbReference type="Proteomes" id="UP000297966"/>
    </source>
</evidence>
<name>A0A4Y9L6M5_9BRAD</name>
<keyword evidence="2" id="KW-0808">Transferase</keyword>
<dbReference type="GO" id="GO:0008641">
    <property type="term" value="F:ubiquitin-like modifier activating enzyme activity"/>
    <property type="evidence" value="ECO:0007669"/>
    <property type="project" value="InterPro"/>
</dbReference>
<dbReference type="EMBL" id="SPQT01000041">
    <property type="protein sequence ID" value="TFV38456.1"/>
    <property type="molecule type" value="Genomic_DNA"/>
</dbReference>
<dbReference type="InterPro" id="IPR045886">
    <property type="entry name" value="ThiF/MoeB/HesA"/>
</dbReference>
<dbReference type="GO" id="GO:0004792">
    <property type="term" value="F:thiosulfate-cyanide sulfurtransferase activity"/>
    <property type="evidence" value="ECO:0007669"/>
    <property type="project" value="TreeGrafter"/>
</dbReference>
<feature type="domain" description="THIF-type NAD/FAD binding fold" evidence="1">
    <location>
        <begin position="191"/>
        <end position="440"/>
    </location>
</feature>
<dbReference type="GO" id="GO:0016779">
    <property type="term" value="F:nucleotidyltransferase activity"/>
    <property type="evidence" value="ECO:0007669"/>
    <property type="project" value="UniProtKB-KW"/>
</dbReference>
<accession>A0A4Y9L6M5</accession>
<evidence type="ECO:0000313" key="2">
    <source>
        <dbReference type="EMBL" id="TFV38456.1"/>
    </source>
</evidence>
<dbReference type="InterPro" id="IPR035985">
    <property type="entry name" value="Ubiquitin-activating_enz"/>
</dbReference>
<organism evidence="2 3">
    <name type="scientific">Bradyrhizobium niftali</name>
    <dbReference type="NCBI Taxonomy" id="2560055"/>
    <lineage>
        <taxon>Bacteria</taxon>
        <taxon>Pseudomonadati</taxon>
        <taxon>Pseudomonadota</taxon>
        <taxon>Alphaproteobacteria</taxon>
        <taxon>Hyphomicrobiales</taxon>
        <taxon>Nitrobacteraceae</taxon>
        <taxon>Bradyrhizobium</taxon>
    </lineage>
</organism>